<evidence type="ECO:0000256" key="2">
    <source>
        <dbReference type="SAM" id="Phobius"/>
    </source>
</evidence>
<evidence type="ECO:0000313" key="4">
    <source>
        <dbReference type="Proteomes" id="UP000277212"/>
    </source>
</evidence>
<keyword evidence="2" id="KW-0812">Transmembrane</keyword>
<feature type="compositionally biased region" description="Polar residues" evidence="1">
    <location>
        <begin position="1"/>
        <end position="17"/>
    </location>
</feature>
<evidence type="ECO:0000256" key="1">
    <source>
        <dbReference type="SAM" id="MobiDB-lite"/>
    </source>
</evidence>
<reference evidence="3 4" key="1">
    <citation type="submission" date="2017-06" db="EMBL/GenBank/DDBJ databases">
        <title>Comparative genomic analysis of Ambrosia Fusariam Clade fungi.</title>
        <authorList>
            <person name="Stajich J.E."/>
            <person name="Carrillo J."/>
            <person name="Kijimoto T."/>
            <person name="Eskalen A."/>
            <person name="O'Donnell K."/>
            <person name="Kasson M."/>
        </authorList>
    </citation>
    <scope>NUCLEOTIDE SEQUENCE [LARGE SCALE GENOMIC DNA]</scope>
    <source>
        <strain evidence="3">UCR3666</strain>
    </source>
</reference>
<keyword evidence="2" id="KW-0472">Membrane</keyword>
<sequence>MRLQPTKTHLYTSTPYASSHRGPTHKPLLLNHSFPNFTAFLREQLPHPRLFLRTRIYTLLNILLVTIPSLLIHNATPTLLVQLCLQIRRILRLLHHIQLSPRLSLPDQPPASLIIRLHLRRPRHLLFVFTFSVGP</sequence>
<gene>
    <name evidence="3" type="ORF">CDV36_015821</name>
</gene>
<protein>
    <submittedName>
        <fullName evidence="3">Uncharacterized protein</fullName>
    </submittedName>
</protein>
<feature type="transmembrane region" description="Helical" evidence="2">
    <location>
        <begin position="56"/>
        <end position="75"/>
    </location>
</feature>
<dbReference type="Proteomes" id="UP000277212">
    <property type="component" value="Unassembled WGS sequence"/>
</dbReference>
<dbReference type="AlphaFoldDB" id="A0A3M2R8F4"/>
<accession>A0A3M2R8F4</accession>
<organism evidence="3 4">
    <name type="scientific">Fusarium kuroshium</name>
    <dbReference type="NCBI Taxonomy" id="2010991"/>
    <lineage>
        <taxon>Eukaryota</taxon>
        <taxon>Fungi</taxon>
        <taxon>Dikarya</taxon>
        <taxon>Ascomycota</taxon>
        <taxon>Pezizomycotina</taxon>
        <taxon>Sordariomycetes</taxon>
        <taxon>Hypocreomycetidae</taxon>
        <taxon>Hypocreales</taxon>
        <taxon>Nectriaceae</taxon>
        <taxon>Fusarium</taxon>
        <taxon>Fusarium solani species complex</taxon>
    </lineage>
</organism>
<comment type="caution">
    <text evidence="3">The sequence shown here is derived from an EMBL/GenBank/DDBJ whole genome shotgun (WGS) entry which is preliminary data.</text>
</comment>
<keyword evidence="4" id="KW-1185">Reference proteome</keyword>
<proteinExistence type="predicted"/>
<feature type="region of interest" description="Disordered" evidence="1">
    <location>
        <begin position="1"/>
        <end position="22"/>
    </location>
</feature>
<name>A0A3M2R8F4_9HYPO</name>
<keyword evidence="2" id="KW-1133">Transmembrane helix</keyword>
<evidence type="ECO:0000313" key="3">
    <source>
        <dbReference type="EMBL" id="RMJ01435.1"/>
    </source>
</evidence>
<dbReference type="EMBL" id="NKUJ01000671">
    <property type="protein sequence ID" value="RMJ01435.1"/>
    <property type="molecule type" value="Genomic_DNA"/>
</dbReference>